<dbReference type="Proteomes" id="UP000887574">
    <property type="component" value="Unplaced"/>
</dbReference>
<dbReference type="GO" id="GO:0003676">
    <property type="term" value="F:nucleic acid binding"/>
    <property type="evidence" value="ECO:0007669"/>
    <property type="project" value="InterPro"/>
</dbReference>
<dbReference type="WBParaSite" id="jg6258">
    <property type="protein sequence ID" value="jg6258"/>
    <property type="gene ID" value="jg6258"/>
</dbReference>
<proteinExistence type="predicted"/>
<reference evidence="2" key="1">
    <citation type="submission" date="2022-11" db="UniProtKB">
        <authorList>
            <consortium name="WormBaseParasite"/>
        </authorList>
    </citation>
    <scope>IDENTIFICATION</scope>
</reference>
<organism evidence="1 2">
    <name type="scientific">Ditylenchus dipsaci</name>
    <dbReference type="NCBI Taxonomy" id="166011"/>
    <lineage>
        <taxon>Eukaryota</taxon>
        <taxon>Metazoa</taxon>
        <taxon>Ecdysozoa</taxon>
        <taxon>Nematoda</taxon>
        <taxon>Chromadorea</taxon>
        <taxon>Rhabditida</taxon>
        <taxon>Tylenchina</taxon>
        <taxon>Tylenchomorpha</taxon>
        <taxon>Sphaerularioidea</taxon>
        <taxon>Anguinidae</taxon>
        <taxon>Anguininae</taxon>
        <taxon>Ditylenchus</taxon>
    </lineage>
</organism>
<evidence type="ECO:0000313" key="2">
    <source>
        <dbReference type="WBParaSite" id="jg6258"/>
    </source>
</evidence>
<keyword evidence="1" id="KW-1185">Reference proteome</keyword>
<dbReference type="AlphaFoldDB" id="A0A915EK99"/>
<sequence>MMLRQPGPVAARLTGKLKDIANQLQVPRIGEEHQAGSDSLTVGRTTLQRRFKDTSTVLVLKLLLLSVFRRDFCWFCFSVSSLECVYLLILEKELLTLVF</sequence>
<protein>
    <submittedName>
        <fullName evidence="2">Uncharacterized protein</fullName>
    </submittedName>
</protein>
<dbReference type="InterPro" id="IPR036397">
    <property type="entry name" value="RNaseH_sf"/>
</dbReference>
<accession>A0A915EK99</accession>
<name>A0A915EK99_9BILA</name>
<dbReference type="Gene3D" id="3.30.420.10">
    <property type="entry name" value="Ribonuclease H-like superfamily/Ribonuclease H"/>
    <property type="match status" value="1"/>
</dbReference>
<evidence type="ECO:0000313" key="1">
    <source>
        <dbReference type="Proteomes" id="UP000887574"/>
    </source>
</evidence>